<reference evidence="5" key="1">
    <citation type="submission" date="2017-02" db="UniProtKB">
        <authorList>
            <consortium name="WormBaseParasite"/>
        </authorList>
    </citation>
    <scope>IDENTIFICATION</scope>
</reference>
<dbReference type="InterPro" id="IPR056006">
    <property type="entry name" value="DUF7584"/>
</dbReference>
<accession>A0A0N5BEX7</accession>
<protein>
    <submittedName>
        <fullName evidence="5">Ig-like domain-containing protein</fullName>
    </submittedName>
</protein>
<dbReference type="AlphaFoldDB" id="A0A0N5BEX7"/>
<sequence>MFLKLYWLGTALALMPFIIQLQGEHHRRFFPDLPENITNTTFPFNLNTGTTSDIVLVKCPYSEYKHNSGNDSFQINGGLDDSWINELKFQNKALIWTLSMRKSSNQVLHNCGTFRTKSVGSSDKEKDWIYNVIWNVTSQQQTTVSPAHMGFALSIVQQKCEYASTNILVVSKDKESSVPIQVDPNNIKKPYAKQMFYLFIKPNEEDTDTIKKPCIIMKGYHNCPIINLLDYSGNAITSEIKKISIEDLKGQIKNIEVNLIVDGKKDFYRYEEISLSRMRYMKNGPEVIEDSTISITSSFVINGFDLVKLVYNCW</sequence>
<evidence type="ECO:0000259" key="3">
    <source>
        <dbReference type="Pfam" id="PF24490"/>
    </source>
</evidence>
<feature type="domain" description="DUF7584" evidence="2">
    <location>
        <begin position="223"/>
        <end position="313"/>
    </location>
</feature>
<feature type="domain" description="DUF7585" evidence="3">
    <location>
        <begin position="28"/>
        <end position="218"/>
    </location>
</feature>
<dbReference type="STRING" id="174720.A0A0N5BEX7"/>
<evidence type="ECO:0000313" key="5">
    <source>
        <dbReference type="WBParaSite" id="SPAL_0000454700.1"/>
    </source>
</evidence>
<feature type="signal peptide" evidence="1">
    <location>
        <begin position="1"/>
        <end position="23"/>
    </location>
</feature>
<dbReference type="WBParaSite" id="SPAL_0000454700.1">
    <property type="protein sequence ID" value="SPAL_0000454700.1"/>
    <property type="gene ID" value="SPAL_0000454700"/>
</dbReference>
<proteinExistence type="predicted"/>
<keyword evidence="4" id="KW-1185">Reference proteome</keyword>
<evidence type="ECO:0000256" key="1">
    <source>
        <dbReference type="SAM" id="SignalP"/>
    </source>
</evidence>
<evidence type="ECO:0000259" key="2">
    <source>
        <dbReference type="Pfam" id="PF24488"/>
    </source>
</evidence>
<evidence type="ECO:0000313" key="4">
    <source>
        <dbReference type="Proteomes" id="UP000046392"/>
    </source>
</evidence>
<name>A0A0N5BEX7_STREA</name>
<dbReference type="Pfam" id="PF24490">
    <property type="entry name" value="DUF7585"/>
    <property type="match status" value="1"/>
</dbReference>
<keyword evidence="1" id="KW-0732">Signal</keyword>
<dbReference type="Proteomes" id="UP000046392">
    <property type="component" value="Unplaced"/>
</dbReference>
<organism evidence="4 5">
    <name type="scientific">Strongyloides papillosus</name>
    <name type="common">Intestinal threadworm</name>
    <dbReference type="NCBI Taxonomy" id="174720"/>
    <lineage>
        <taxon>Eukaryota</taxon>
        <taxon>Metazoa</taxon>
        <taxon>Ecdysozoa</taxon>
        <taxon>Nematoda</taxon>
        <taxon>Chromadorea</taxon>
        <taxon>Rhabditida</taxon>
        <taxon>Tylenchina</taxon>
        <taxon>Panagrolaimomorpha</taxon>
        <taxon>Strongyloidoidea</taxon>
        <taxon>Strongyloididae</taxon>
        <taxon>Strongyloides</taxon>
    </lineage>
</organism>
<dbReference type="InterPro" id="IPR056007">
    <property type="entry name" value="DUF7585"/>
</dbReference>
<feature type="chain" id="PRO_5005894171" evidence="1">
    <location>
        <begin position="24"/>
        <end position="314"/>
    </location>
</feature>
<dbReference type="Pfam" id="PF24488">
    <property type="entry name" value="DUF7584"/>
    <property type="match status" value="1"/>
</dbReference>